<feature type="region of interest" description="Disordered" evidence="1">
    <location>
        <begin position="684"/>
        <end position="710"/>
    </location>
</feature>
<dbReference type="Proteomes" id="UP001159363">
    <property type="component" value="Chromosome X"/>
</dbReference>
<dbReference type="EMBL" id="JARBHB010000004">
    <property type="protein sequence ID" value="KAJ8887637.1"/>
    <property type="molecule type" value="Genomic_DNA"/>
</dbReference>
<gene>
    <name evidence="2" type="ORF">PR048_013855</name>
</gene>
<accession>A0ABQ9HTD6</accession>
<feature type="compositionally biased region" description="Low complexity" evidence="1">
    <location>
        <begin position="385"/>
        <end position="399"/>
    </location>
</feature>
<feature type="region of interest" description="Disordered" evidence="1">
    <location>
        <begin position="369"/>
        <end position="443"/>
    </location>
</feature>
<protein>
    <submittedName>
        <fullName evidence="2">Uncharacterized protein</fullName>
    </submittedName>
</protein>
<feature type="region of interest" description="Disordered" evidence="1">
    <location>
        <begin position="149"/>
        <end position="184"/>
    </location>
</feature>
<evidence type="ECO:0000313" key="2">
    <source>
        <dbReference type="EMBL" id="KAJ8887637.1"/>
    </source>
</evidence>
<proteinExistence type="predicted"/>
<keyword evidence="3" id="KW-1185">Reference proteome</keyword>
<name>A0ABQ9HTD6_9NEOP</name>
<reference evidence="2 3" key="1">
    <citation type="submission" date="2023-02" db="EMBL/GenBank/DDBJ databases">
        <title>LHISI_Scaffold_Assembly.</title>
        <authorList>
            <person name="Stuart O.P."/>
            <person name="Cleave R."/>
            <person name="Magrath M.J.L."/>
            <person name="Mikheyev A.S."/>
        </authorList>
    </citation>
    <scope>NUCLEOTIDE SEQUENCE [LARGE SCALE GENOMIC DNA]</scope>
    <source>
        <strain evidence="2">Daus_M_001</strain>
        <tissue evidence="2">Leg muscle</tissue>
    </source>
</reference>
<comment type="caution">
    <text evidence="2">The sequence shown here is derived from an EMBL/GenBank/DDBJ whole genome shotgun (WGS) entry which is preliminary data.</text>
</comment>
<evidence type="ECO:0000313" key="3">
    <source>
        <dbReference type="Proteomes" id="UP001159363"/>
    </source>
</evidence>
<organism evidence="2 3">
    <name type="scientific">Dryococelus australis</name>
    <dbReference type="NCBI Taxonomy" id="614101"/>
    <lineage>
        <taxon>Eukaryota</taxon>
        <taxon>Metazoa</taxon>
        <taxon>Ecdysozoa</taxon>
        <taxon>Arthropoda</taxon>
        <taxon>Hexapoda</taxon>
        <taxon>Insecta</taxon>
        <taxon>Pterygota</taxon>
        <taxon>Neoptera</taxon>
        <taxon>Polyneoptera</taxon>
        <taxon>Phasmatodea</taxon>
        <taxon>Verophasmatodea</taxon>
        <taxon>Anareolatae</taxon>
        <taxon>Phasmatidae</taxon>
        <taxon>Eurycanthinae</taxon>
        <taxon>Dryococelus</taxon>
    </lineage>
</organism>
<evidence type="ECO:0000256" key="1">
    <source>
        <dbReference type="SAM" id="MobiDB-lite"/>
    </source>
</evidence>
<sequence>MLLNKRACFGVNVYMHHTNECEPRWCSGHTTRLPPRRNGFDSSRGRSWESCLTIPLVGGPSRVSPASPALAFRRLPTLIPPHAHRLSRPRFSKEKLANNVSKLLLGYTHTTRSTTTDVIEPRSYVLVRTGDPALRRRFCTPACSACGPALAAGRQGRGSEVPGRGRTERQESNAPSPPPRHHFSKTVHACVSTRKQYHLGFPDSVVRASPALLLSTACVQLVTVGKCTLEYSGVRTHERTHTHTHTHLEASSLKGGMQRDSWISGAGMQTGRNREHPDKTRRTNLKVNDAVEGTLQALQKKDNLLFLRTLRRHLVDDLKRAKIVQVGGSPLRMSVCLPGSSPHAGCSYSGAINRMVNQHQESINHVKYDGHPKINFKKPVQNRWTATSSTSPLATSSGARTRIPGPSKSLARQASRGGDAAQRARPGAERLPSIRQPARRRDTSIAKRCFRSIATALWANTRRLIRSTSRPVLAMCDGRYESVIEASIDTTLSIPVSILSWYRNIATGTLSEYRKGVEKCVRAGGEVMGWQLLNRLAPYQPAGYITWPGIAARVRDTISARDNMDTTAIVVLAALLSLAAAGLALPSNTRRNTIRGEKEMTLNESTQNAEIIHAPPTTASIVRHYCQARSTFQPQEGLWRQRAHVNCIAATSRVTKFESKSSVGGVDHANLAVCVAGRGRVQVRDTRSRRERSLPRPECVKGTSRGDDRAAVPSRSARLCPSWRKKSALPQRRRTHRGEMAWVFPSMLACPFSGRLWGTGLASDRLTRVVGHIKKNEPCILFSVVTSLRESGAVVAQRLARSPSTKANRVQSPAESLPKFLHVGIVPDDAVGRRVFSGISLLPLPFHSGTAQSPSLALKTSLLRAAQISSLYAIPLGTEGQPRGRRSVVGNNCVFWLAGRPRCSLDLWSICMRGTENSGKPFNVRERQRRHADVRACSSTAKTSPGMPYPEDVAHPVLSNYVRSLLAPFTSYKPQDEAHSQGKNRSTISGNVAFIRCLIETKAIRLFHANLAAFVAFWRRHACPTLFDQTSRKQFEGKILDSVTGASETKAV</sequence>